<accession>A0A3B7MT84</accession>
<dbReference type="PANTHER" id="PTHR34220">
    <property type="entry name" value="SENSOR HISTIDINE KINASE YPDA"/>
    <property type="match status" value="1"/>
</dbReference>
<keyword evidence="1" id="KW-0472">Membrane</keyword>
<dbReference type="KEGG" id="pseg:D3H65_21800"/>
<feature type="transmembrane region" description="Helical" evidence="1">
    <location>
        <begin position="45"/>
        <end position="65"/>
    </location>
</feature>
<dbReference type="Pfam" id="PF06580">
    <property type="entry name" value="His_kinase"/>
    <property type="match status" value="1"/>
</dbReference>
<dbReference type="Proteomes" id="UP000263900">
    <property type="component" value="Chromosome"/>
</dbReference>
<evidence type="ECO:0000259" key="2">
    <source>
        <dbReference type="Pfam" id="PF06580"/>
    </source>
</evidence>
<proteinExistence type="predicted"/>
<evidence type="ECO:0000313" key="4">
    <source>
        <dbReference type="Proteomes" id="UP000263900"/>
    </source>
</evidence>
<gene>
    <name evidence="3" type="ORF">D3H65_21800</name>
</gene>
<dbReference type="InterPro" id="IPR050640">
    <property type="entry name" value="Bact_2-comp_sensor_kinase"/>
</dbReference>
<sequence>MMAIKRRWLYHPLFRLLQHLGFWVLSYVVFVRLFTTGIRPEKIDYIYSALFHATIVPAVYINLGWLLPRLANHRRGVLYVGATVALVLIFSWLNYSFFQDWSKYLLPNYFFISYFTVWEVSLFFVVYLVVTSLLKLSRSWFVVNDLQRRLLHMEAEKAQIELKALKAQVNPHFLFNTLNGIYSMTLDKDERLPTTILQLSHLMRYFLYESGEDLVPLEKEWQMVGDYIALQRIRSNDGLQLEKTLEGEIREQRIAPLMLVTFLENAFKHGAKGNMGAVGIHLRLEILPHKIRFRIENTRGQGAEVGDTQFKGMGLDNVKRRLELLYPGRHELLIRETADNFIVTLELQL</sequence>
<dbReference type="RefSeq" id="WP_119052346.1">
    <property type="nucleotide sequence ID" value="NZ_CP032157.1"/>
</dbReference>
<reference evidence="3 4" key="1">
    <citation type="submission" date="2018-09" db="EMBL/GenBank/DDBJ databases">
        <title>Genome sequencing of strain 6GH32-13.</title>
        <authorList>
            <person name="Weon H.-Y."/>
            <person name="Heo J."/>
            <person name="Kwon S.-W."/>
        </authorList>
    </citation>
    <scope>NUCLEOTIDE SEQUENCE [LARGE SCALE GENOMIC DNA]</scope>
    <source>
        <strain evidence="3 4">5GH32-13</strain>
    </source>
</reference>
<dbReference type="OrthoDB" id="9792992at2"/>
<feature type="transmembrane region" description="Helical" evidence="1">
    <location>
        <begin position="109"/>
        <end position="130"/>
    </location>
</feature>
<feature type="transmembrane region" description="Helical" evidence="1">
    <location>
        <begin position="77"/>
        <end position="97"/>
    </location>
</feature>
<dbReference type="AlphaFoldDB" id="A0A3B7MT84"/>
<dbReference type="InterPro" id="IPR010559">
    <property type="entry name" value="Sig_transdc_His_kin_internal"/>
</dbReference>
<name>A0A3B7MT84_9BACT</name>
<feature type="transmembrane region" description="Helical" evidence="1">
    <location>
        <begin position="20"/>
        <end position="39"/>
    </location>
</feature>
<dbReference type="PANTHER" id="PTHR34220:SF7">
    <property type="entry name" value="SENSOR HISTIDINE KINASE YPDA"/>
    <property type="match status" value="1"/>
</dbReference>
<keyword evidence="1" id="KW-0812">Transmembrane</keyword>
<dbReference type="InterPro" id="IPR036890">
    <property type="entry name" value="HATPase_C_sf"/>
</dbReference>
<evidence type="ECO:0000313" key="3">
    <source>
        <dbReference type="EMBL" id="AXY76469.1"/>
    </source>
</evidence>
<dbReference type="EMBL" id="CP032157">
    <property type="protein sequence ID" value="AXY76469.1"/>
    <property type="molecule type" value="Genomic_DNA"/>
</dbReference>
<keyword evidence="1" id="KW-1133">Transmembrane helix</keyword>
<dbReference type="Gene3D" id="3.30.565.10">
    <property type="entry name" value="Histidine kinase-like ATPase, C-terminal domain"/>
    <property type="match status" value="1"/>
</dbReference>
<dbReference type="GO" id="GO:0000155">
    <property type="term" value="F:phosphorelay sensor kinase activity"/>
    <property type="evidence" value="ECO:0007669"/>
    <property type="project" value="InterPro"/>
</dbReference>
<dbReference type="GO" id="GO:0016020">
    <property type="term" value="C:membrane"/>
    <property type="evidence" value="ECO:0007669"/>
    <property type="project" value="InterPro"/>
</dbReference>
<organism evidence="3 4">
    <name type="scientific">Paraflavitalea soli</name>
    <dbReference type="NCBI Taxonomy" id="2315862"/>
    <lineage>
        <taxon>Bacteria</taxon>
        <taxon>Pseudomonadati</taxon>
        <taxon>Bacteroidota</taxon>
        <taxon>Chitinophagia</taxon>
        <taxon>Chitinophagales</taxon>
        <taxon>Chitinophagaceae</taxon>
        <taxon>Paraflavitalea</taxon>
    </lineage>
</organism>
<protein>
    <recommendedName>
        <fullName evidence="2">Signal transduction histidine kinase internal region domain-containing protein</fullName>
    </recommendedName>
</protein>
<feature type="domain" description="Signal transduction histidine kinase internal region" evidence="2">
    <location>
        <begin position="161"/>
        <end position="237"/>
    </location>
</feature>
<evidence type="ECO:0000256" key="1">
    <source>
        <dbReference type="SAM" id="Phobius"/>
    </source>
</evidence>
<keyword evidence="4" id="KW-1185">Reference proteome</keyword>